<evidence type="ECO:0000256" key="1">
    <source>
        <dbReference type="SAM" id="MobiDB-lite"/>
    </source>
</evidence>
<evidence type="ECO:0000313" key="3">
    <source>
        <dbReference type="Proteomes" id="UP000800097"/>
    </source>
</evidence>
<organism evidence="2 3">
    <name type="scientific">Westerdykella ornata</name>
    <dbReference type="NCBI Taxonomy" id="318751"/>
    <lineage>
        <taxon>Eukaryota</taxon>
        <taxon>Fungi</taxon>
        <taxon>Dikarya</taxon>
        <taxon>Ascomycota</taxon>
        <taxon>Pezizomycotina</taxon>
        <taxon>Dothideomycetes</taxon>
        <taxon>Pleosporomycetidae</taxon>
        <taxon>Pleosporales</taxon>
        <taxon>Sporormiaceae</taxon>
        <taxon>Westerdykella</taxon>
    </lineage>
</organism>
<reference evidence="2" key="1">
    <citation type="journal article" date="2020" name="Stud. Mycol.">
        <title>101 Dothideomycetes genomes: a test case for predicting lifestyles and emergence of pathogens.</title>
        <authorList>
            <person name="Haridas S."/>
            <person name="Albert R."/>
            <person name="Binder M."/>
            <person name="Bloem J."/>
            <person name="Labutti K."/>
            <person name="Salamov A."/>
            <person name="Andreopoulos B."/>
            <person name="Baker S."/>
            <person name="Barry K."/>
            <person name="Bills G."/>
            <person name="Bluhm B."/>
            <person name="Cannon C."/>
            <person name="Castanera R."/>
            <person name="Culley D."/>
            <person name="Daum C."/>
            <person name="Ezra D."/>
            <person name="Gonzalez J."/>
            <person name="Henrissat B."/>
            <person name="Kuo A."/>
            <person name="Liang C."/>
            <person name="Lipzen A."/>
            <person name="Lutzoni F."/>
            <person name="Magnuson J."/>
            <person name="Mondo S."/>
            <person name="Nolan M."/>
            <person name="Ohm R."/>
            <person name="Pangilinan J."/>
            <person name="Park H.-J."/>
            <person name="Ramirez L."/>
            <person name="Alfaro M."/>
            <person name="Sun H."/>
            <person name="Tritt A."/>
            <person name="Yoshinaga Y."/>
            <person name="Zwiers L.-H."/>
            <person name="Turgeon B."/>
            <person name="Goodwin S."/>
            <person name="Spatafora J."/>
            <person name="Crous P."/>
            <person name="Grigoriev I."/>
        </authorList>
    </citation>
    <scope>NUCLEOTIDE SEQUENCE</scope>
    <source>
        <strain evidence="2">CBS 379.55</strain>
    </source>
</reference>
<dbReference type="AlphaFoldDB" id="A0A6A6JXM5"/>
<accession>A0A6A6JXM5</accession>
<dbReference type="RefSeq" id="XP_033658909.1">
    <property type="nucleotide sequence ID" value="XM_033795018.1"/>
</dbReference>
<dbReference type="OrthoDB" id="5356769at2759"/>
<protein>
    <submittedName>
        <fullName evidence="2">Uncharacterized protein</fullName>
    </submittedName>
</protein>
<dbReference type="EMBL" id="ML986484">
    <property type="protein sequence ID" value="KAF2281372.1"/>
    <property type="molecule type" value="Genomic_DNA"/>
</dbReference>
<feature type="region of interest" description="Disordered" evidence="1">
    <location>
        <begin position="169"/>
        <end position="191"/>
    </location>
</feature>
<feature type="compositionally biased region" description="Low complexity" evidence="1">
    <location>
        <begin position="169"/>
        <end position="187"/>
    </location>
</feature>
<feature type="non-terminal residue" evidence="2">
    <location>
        <position position="266"/>
    </location>
</feature>
<gene>
    <name evidence="2" type="ORF">EI97DRAFT_365150</name>
</gene>
<proteinExistence type="predicted"/>
<dbReference type="GeneID" id="54548193"/>
<evidence type="ECO:0000313" key="2">
    <source>
        <dbReference type="EMBL" id="KAF2281372.1"/>
    </source>
</evidence>
<name>A0A6A6JXM5_WESOR</name>
<dbReference type="Proteomes" id="UP000800097">
    <property type="component" value="Unassembled WGS sequence"/>
</dbReference>
<keyword evidence="3" id="KW-1185">Reference proteome</keyword>
<sequence length="266" mass="29623">MDYYFCSAEDLRNEISRRGYFPVGGQDELSEELKKDDESRGTDATTLKTVDCAQFGPKAKLRIACSPSLVHPHLLVGERITAWTLDTFFPTLQLFFESGLSCTFEGGYRQCAKIGLDQNLRFRLTDLTHEEGGFVAKSTLPQKMNGPPKSIKIMEAVIAERTSIAVQSVVSTPSSGRPSSRPSSRPSAELQTEHHIVIGLRLEGMQKMGYVWAKVDNPTPSTNNRMWHDVSIVGLRDDVPVPFIAFPQRASKMGSRVNIVRKDSMI</sequence>